<dbReference type="InterPro" id="IPR006439">
    <property type="entry name" value="HAD-SF_hydro_IA"/>
</dbReference>
<proteinExistence type="predicted"/>
<sequence>MYKAVIFDLDNTLLNYSLCELDSMKKTLRDHNLFVDEERKWDEFWQSFLKHNSKHWLDFVNKSGMHHSIQDVLHRSFRDALNMNPSDHETLTATYWDYFCNTCIYEEGAQEVLQSIKPRYKLGIISNGIGMAQRKRLAVGDLHHFFESIVVSDEVGIRKPEKKIFDIALDELQLSSHEVLFVGDSLTDDYQGARNAGIDFCYYNRNGHSISIEYQPKYIVRELKELLGVV</sequence>
<dbReference type="Gene3D" id="3.40.50.1000">
    <property type="entry name" value="HAD superfamily/HAD-like"/>
    <property type="match status" value="1"/>
</dbReference>
<dbReference type="NCBIfam" id="TIGR02254">
    <property type="entry name" value="YjjG_YfnB"/>
    <property type="match status" value="1"/>
</dbReference>
<dbReference type="RefSeq" id="WP_212949293.1">
    <property type="nucleotide sequence ID" value="NZ_BORW01000007.1"/>
</dbReference>
<dbReference type="PANTHER" id="PTHR47478:SF1">
    <property type="entry name" value="PYRIMIDINE 5'-NUCLEOTIDASE YJJG"/>
    <property type="match status" value="1"/>
</dbReference>
<dbReference type="EMBL" id="BORW01000007">
    <property type="protein sequence ID" value="GIO67159.1"/>
    <property type="molecule type" value="Genomic_DNA"/>
</dbReference>
<evidence type="ECO:0000313" key="2">
    <source>
        <dbReference type="Proteomes" id="UP000680638"/>
    </source>
</evidence>
<keyword evidence="2" id="KW-1185">Reference proteome</keyword>
<dbReference type="NCBIfam" id="TIGR01549">
    <property type="entry name" value="HAD-SF-IA-v1"/>
    <property type="match status" value="1"/>
</dbReference>
<dbReference type="SUPFAM" id="SSF56784">
    <property type="entry name" value="HAD-like"/>
    <property type="match status" value="1"/>
</dbReference>
<evidence type="ECO:0000313" key="1">
    <source>
        <dbReference type="EMBL" id="GIO67159.1"/>
    </source>
</evidence>
<dbReference type="Gene3D" id="1.10.150.240">
    <property type="entry name" value="Putative phosphatase, domain 2"/>
    <property type="match status" value="1"/>
</dbReference>
<dbReference type="InterPro" id="IPR011951">
    <property type="entry name" value="HAD-SF_hydro_IA_YjjG/PynA"/>
</dbReference>
<dbReference type="InterPro" id="IPR023214">
    <property type="entry name" value="HAD_sf"/>
</dbReference>
<dbReference type="InterPro" id="IPR052550">
    <property type="entry name" value="Pyrimidine_5'-ntase_YjjG"/>
</dbReference>
<reference evidence="1 2" key="1">
    <citation type="submission" date="2021-03" db="EMBL/GenBank/DDBJ databases">
        <title>Antimicrobial resistance genes in bacteria isolated from Japanese honey, and their potential for conferring macrolide and lincosamide resistance in the American foulbrood pathogen Paenibacillus larvae.</title>
        <authorList>
            <person name="Okamoto M."/>
            <person name="Kumagai M."/>
            <person name="Kanamori H."/>
            <person name="Takamatsu D."/>
        </authorList>
    </citation>
    <scope>NUCLEOTIDE SEQUENCE [LARGE SCALE GENOMIC DNA]</scope>
    <source>
        <strain evidence="1 2">J21TS3</strain>
    </source>
</reference>
<organism evidence="1 2">
    <name type="scientific">Paenibacillus cookii</name>
    <dbReference type="NCBI Taxonomy" id="157839"/>
    <lineage>
        <taxon>Bacteria</taxon>
        <taxon>Bacillati</taxon>
        <taxon>Bacillota</taxon>
        <taxon>Bacilli</taxon>
        <taxon>Bacillales</taxon>
        <taxon>Paenibacillaceae</taxon>
        <taxon>Paenibacillus</taxon>
    </lineage>
</organism>
<dbReference type="InterPro" id="IPR041492">
    <property type="entry name" value="HAD_2"/>
</dbReference>
<dbReference type="PANTHER" id="PTHR47478">
    <property type="match status" value="1"/>
</dbReference>
<dbReference type="InterPro" id="IPR036412">
    <property type="entry name" value="HAD-like_sf"/>
</dbReference>
<dbReference type="Pfam" id="PF13419">
    <property type="entry name" value="HAD_2"/>
    <property type="match status" value="1"/>
</dbReference>
<name>A0ABQ4LV83_9BACL</name>
<dbReference type="SFLD" id="SFLDG01129">
    <property type="entry name" value="C1.5:_HAD__Beta-PGM__Phosphata"/>
    <property type="match status" value="1"/>
</dbReference>
<dbReference type="InterPro" id="IPR023198">
    <property type="entry name" value="PGP-like_dom2"/>
</dbReference>
<comment type="caution">
    <text evidence="1">The sequence shown here is derived from an EMBL/GenBank/DDBJ whole genome shotgun (WGS) entry which is preliminary data.</text>
</comment>
<dbReference type="PRINTS" id="PR00413">
    <property type="entry name" value="HADHALOGNASE"/>
</dbReference>
<dbReference type="SFLD" id="SFLDS00003">
    <property type="entry name" value="Haloacid_Dehalogenase"/>
    <property type="match status" value="1"/>
</dbReference>
<dbReference type="Proteomes" id="UP000680638">
    <property type="component" value="Unassembled WGS sequence"/>
</dbReference>
<accession>A0ABQ4LV83</accession>
<protein>
    <submittedName>
        <fullName evidence="1">Noncanonical pyrimidine nucleotidase, YjjG family protein</fullName>
    </submittedName>
</protein>
<gene>
    <name evidence="1" type="ORF">J21TS3_19800</name>
</gene>